<name>A0A1H8KIR6_9MICO</name>
<dbReference type="EMBL" id="SOFF01000028">
    <property type="protein sequence ID" value="TFB89989.1"/>
    <property type="molecule type" value="Genomic_DNA"/>
</dbReference>
<dbReference type="Proteomes" id="UP000297654">
    <property type="component" value="Unassembled WGS sequence"/>
</dbReference>
<organism evidence="1 2">
    <name type="scientific">Cryobacterium luteum</name>
    <dbReference type="NCBI Taxonomy" id="1424661"/>
    <lineage>
        <taxon>Bacteria</taxon>
        <taxon>Bacillati</taxon>
        <taxon>Actinomycetota</taxon>
        <taxon>Actinomycetes</taxon>
        <taxon>Micrococcales</taxon>
        <taxon>Microbacteriaceae</taxon>
        <taxon>Cryobacterium</taxon>
    </lineage>
</organism>
<dbReference type="AlphaFoldDB" id="A0A1H8KIR6"/>
<accession>A0A1H8KIR6</accession>
<gene>
    <name evidence="1" type="ORF">E3O10_07685</name>
</gene>
<reference evidence="1 2" key="1">
    <citation type="submission" date="2019-03" db="EMBL/GenBank/DDBJ databases">
        <title>Genomics of glacier-inhabiting Cryobacterium strains.</title>
        <authorList>
            <person name="Liu Q."/>
            <person name="Xin Y.-H."/>
        </authorList>
    </citation>
    <scope>NUCLEOTIDE SEQUENCE [LARGE SCALE GENOMIC DNA]</scope>
    <source>
        <strain evidence="1 2">Hh15</strain>
    </source>
</reference>
<sequence>MSSRSDAWPGNPPADVEAFILETVDMLHELDDTSLHELTPLFYEHGCEQVAHSLRELLKMLGHDPDA</sequence>
<evidence type="ECO:0000313" key="1">
    <source>
        <dbReference type="EMBL" id="TFB89989.1"/>
    </source>
</evidence>
<dbReference type="OrthoDB" id="4951465at2"/>
<proteinExistence type="predicted"/>
<evidence type="ECO:0000313" key="2">
    <source>
        <dbReference type="Proteomes" id="UP000297654"/>
    </source>
</evidence>
<keyword evidence="2" id="KW-1185">Reference proteome</keyword>
<dbReference type="RefSeq" id="WP_092111961.1">
    <property type="nucleotide sequence ID" value="NZ_FOCN01000019.1"/>
</dbReference>
<protein>
    <submittedName>
        <fullName evidence="1">Uncharacterized protein</fullName>
    </submittedName>
</protein>
<comment type="caution">
    <text evidence="1">The sequence shown here is derived from an EMBL/GenBank/DDBJ whole genome shotgun (WGS) entry which is preliminary data.</text>
</comment>